<comment type="caution">
    <text evidence="2">The sequence shown here is derived from an EMBL/GenBank/DDBJ whole genome shotgun (WGS) entry which is preliminary data.</text>
</comment>
<evidence type="ECO:0000256" key="1">
    <source>
        <dbReference type="SAM" id="SignalP"/>
    </source>
</evidence>
<dbReference type="AlphaFoldDB" id="A0A073IZD0"/>
<proteinExistence type="predicted"/>
<dbReference type="OrthoDB" id="7864938at2"/>
<organism evidence="2 3">
    <name type="scientific">Pseudosulfitobacter pseudonitzschiae</name>
    <dbReference type="NCBI Taxonomy" id="1402135"/>
    <lineage>
        <taxon>Bacteria</taxon>
        <taxon>Pseudomonadati</taxon>
        <taxon>Pseudomonadota</taxon>
        <taxon>Alphaproteobacteria</taxon>
        <taxon>Rhodobacterales</taxon>
        <taxon>Roseobacteraceae</taxon>
        <taxon>Pseudosulfitobacter</taxon>
    </lineage>
</organism>
<name>A0A073IZD0_9RHOB</name>
<keyword evidence="3" id="KW-1185">Reference proteome</keyword>
<protein>
    <submittedName>
        <fullName evidence="2">Uncharacterized protein</fullName>
    </submittedName>
</protein>
<evidence type="ECO:0000313" key="3">
    <source>
        <dbReference type="Proteomes" id="UP000027746"/>
    </source>
</evidence>
<sequence length="168" mass="18309">MKTTFAKLTAVTALALLPIGAFAETPISEVNVHANLNENVDANAMQYYPQIETDVQRLIAERLDLTGDAGDPMIDVEIKGVLLDGDSVLPESAEFNELRATINYTDDNNEINAEAYPVWIKASTGETPMDGVIYLAPGQDDFYVAMISTLADTVVDNIPEISRIDKSK</sequence>
<evidence type="ECO:0000313" key="2">
    <source>
        <dbReference type="EMBL" id="KEJ94816.1"/>
    </source>
</evidence>
<dbReference type="Proteomes" id="UP000027746">
    <property type="component" value="Unassembled WGS sequence"/>
</dbReference>
<accession>A0A073IZD0</accession>
<feature type="chain" id="PRO_5041035572" evidence="1">
    <location>
        <begin position="24"/>
        <end position="168"/>
    </location>
</feature>
<dbReference type="GeneID" id="68869815"/>
<dbReference type="RefSeq" id="WP_037928879.1">
    <property type="nucleotide sequence ID" value="NZ_CP054599.1"/>
</dbReference>
<reference evidence="2 3" key="1">
    <citation type="submission" date="2014-01" db="EMBL/GenBank/DDBJ databases">
        <title>Sulfitobacter sp. H3 (MCCC 1A00686) Genome Sequencing.</title>
        <authorList>
            <person name="Lai Q."/>
            <person name="Hong Z."/>
        </authorList>
    </citation>
    <scope>NUCLEOTIDE SEQUENCE [LARGE SCALE GENOMIC DNA]</scope>
    <source>
        <strain evidence="2 3">H3</strain>
    </source>
</reference>
<feature type="signal peptide" evidence="1">
    <location>
        <begin position="1"/>
        <end position="23"/>
    </location>
</feature>
<dbReference type="EMBL" id="JAMD01000010">
    <property type="protein sequence ID" value="KEJ94816.1"/>
    <property type="molecule type" value="Genomic_DNA"/>
</dbReference>
<keyword evidence="1" id="KW-0732">Signal</keyword>
<gene>
    <name evidence="2" type="ORF">SUH3_05190</name>
</gene>